<dbReference type="Gene3D" id="1.25.40.10">
    <property type="entry name" value="Tetratricopeptide repeat domain"/>
    <property type="match status" value="1"/>
</dbReference>
<accession>A0A5C3QDY2</accession>
<evidence type="ECO:0000313" key="6">
    <source>
        <dbReference type="Proteomes" id="UP000305067"/>
    </source>
</evidence>
<dbReference type="SUPFAM" id="SSF48452">
    <property type="entry name" value="TPR-like"/>
    <property type="match status" value="1"/>
</dbReference>
<evidence type="ECO:0000256" key="4">
    <source>
        <dbReference type="ARBA" id="ARBA00022803"/>
    </source>
</evidence>
<dbReference type="PANTHER" id="PTHR45783:SF3">
    <property type="entry name" value="KINESIN LIGHT CHAIN"/>
    <property type="match status" value="1"/>
</dbReference>
<evidence type="ECO:0000256" key="2">
    <source>
        <dbReference type="ARBA" id="ARBA00022490"/>
    </source>
</evidence>
<dbReference type="Pfam" id="PF13424">
    <property type="entry name" value="TPR_12"/>
    <property type="match status" value="1"/>
</dbReference>
<evidence type="ECO:0000313" key="5">
    <source>
        <dbReference type="EMBL" id="TFK99289.1"/>
    </source>
</evidence>
<gene>
    <name evidence="5" type="ORF">BDV98DRAFT_468877</name>
</gene>
<keyword evidence="3" id="KW-0677">Repeat</keyword>
<dbReference type="AlphaFoldDB" id="A0A5C3QDY2"/>
<keyword evidence="6" id="KW-1185">Reference proteome</keyword>
<evidence type="ECO:0000256" key="3">
    <source>
        <dbReference type="ARBA" id="ARBA00022737"/>
    </source>
</evidence>
<feature type="non-terminal residue" evidence="5">
    <location>
        <position position="1"/>
    </location>
</feature>
<dbReference type="GO" id="GO:0005871">
    <property type="term" value="C:kinesin complex"/>
    <property type="evidence" value="ECO:0007669"/>
    <property type="project" value="InterPro"/>
</dbReference>
<dbReference type="STRING" id="1884261.A0A5C3QDY2"/>
<protein>
    <recommendedName>
        <fullName evidence="7">Tetratricopeptide repeat-domain-containing protein</fullName>
    </recommendedName>
</protein>
<reference evidence="5 6" key="1">
    <citation type="journal article" date="2019" name="Nat. Ecol. Evol.">
        <title>Megaphylogeny resolves global patterns of mushroom evolution.</title>
        <authorList>
            <person name="Varga T."/>
            <person name="Krizsan K."/>
            <person name="Foldi C."/>
            <person name="Dima B."/>
            <person name="Sanchez-Garcia M."/>
            <person name="Sanchez-Ramirez S."/>
            <person name="Szollosi G.J."/>
            <person name="Szarkandi J.G."/>
            <person name="Papp V."/>
            <person name="Albert L."/>
            <person name="Andreopoulos W."/>
            <person name="Angelini C."/>
            <person name="Antonin V."/>
            <person name="Barry K.W."/>
            <person name="Bougher N.L."/>
            <person name="Buchanan P."/>
            <person name="Buyck B."/>
            <person name="Bense V."/>
            <person name="Catcheside P."/>
            <person name="Chovatia M."/>
            <person name="Cooper J."/>
            <person name="Damon W."/>
            <person name="Desjardin D."/>
            <person name="Finy P."/>
            <person name="Geml J."/>
            <person name="Haridas S."/>
            <person name="Hughes K."/>
            <person name="Justo A."/>
            <person name="Karasinski D."/>
            <person name="Kautmanova I."/>
            <person name="Kiss B."/>
            <person name="Kocsube S."/>
            <person name="Kotiranta H."/>
            <person name="LaButti K.M."/>
            <person name="Lechner B.E."/>
            <person name="Liimatainen K."/>
            <person name="Lipzen A."/>
            <person name="Lukacs Z."/>
            <person name="Mihaltcheva S."/>
            <person name="Morgado L.N."/>
            <person name="Niskanen T."/>
            <person name="Noordeloos M.E."/>
            <person name="Ohm R.A."/>
            <person name="Ortiz-Santana B."/>
            <person name="Ovrebo C."/>
            <person name="Racz N."/>
            <person name="Riley R."/>
            <person name="Savchenko A."/>
            <person name="Shiryaev A."/>
            <person name="Soop K."/>
            <person name="Spirin V."/>
            <person name="Szebenyi C."/>
            <person name="Tomsovsky M."/>
            <person name="Tulloss R.E."/>
            <person name="Uehling J."/>
            <person name="Grigoriev I.V."/>
            <person name="Vagvolgyi C."/>
            <person name="Papp T."/>
            <person name="Martin F.M."/>
            <person name="Miettinen O."/>
            <person name="Hibbett D.S."/>
            <person name="Nagy L.G."/>
        </authorList>
    </citation>
    <scope>NUCLEOTIDE SEQUENCE [LARGE SCALE GENOMIC DNA]</scope>
    <source>
        <strain evidence="5 6">CBS 309.79</strain>
    </source>
</reference>
<dbReference type="EMBL" id="ML178834">
    <property type="protein sequence ID" value="TFK99289.1"/>
    <property type="molecule type" value="Genomic_DNA"/>
</dbReference>
<dbReference type="PANTHER" id="PTHR45783">
    <property type="entry name" value="KINESIN LIGHT CHAIN"/>
    <property type="match status" value="1"/>
</dbReference>
<dbReference type="Proteomes" id="UP000305067">
    <property type="component" value="Unassembled WGS sequence"/>
</dbReference>
<keyword evidence="4" id="KW-0802">TPR repeat</keyword>
<sequence length="88" mass="10073">LGSLATTVKKLGRYHEAEEMEKEVLEWRRRVLGVDHPYNLLAMSNLGWTISHSGRHAEAVPLQRQALEMRTRILGADHPITCQSQRNL</sequence>
<dbReference type="GO" id="GO:0005737">
    <property type="term" value="C:cytoplasm"/>
    <property type="evidence" value="ECO:0007669"/>
    <property type="project" value="UniProtKB-SubCell"/>
</dbReference>
<dbReference type="GO" id="GO:0019894">
    <property type="term" value="F:kinesin binding"/>
    <property type="evidence" value="ECO:0007669"/>
    <property type="project" value="TreeGrafter"/>
</dbReference>
<dbReference type="GO" id="GO:0007018">
    <property type="term" value="P:microtubule-based movement"/>
    <property type="evidence" value="ECO:0007669"/>
    <property type="project" value="TreeGrafter"/>
</dbReference>
<evidence type="ECO:0008006" key="7">
    <source>
        <dbReference type="Google" id="ProtNLM"/>
    </source>
</evidence>
<dbReference type="InterPro" id="IPR002151">
    <property type="entry name" value="Kinesin_light"/>
</dbReference>
<feature type="non-terminal residue" evidence="5">
    <location>
        <position position="88"/>
    </location>
</feature>
<organism evidence="5 6">
    <name type="scientific">Pterulicium gracile</name>
    <dbReference type="NCBI Taxonomy" id="1884261"/>
    <lineage>
        <taxon>Eukaryota</taxon>
        <taxon>Fungi</taxon>
        <taxon>Dikarya</taxon>
        <taxon>Basidiomycota</taxon>
        <taxon>Agaricomycotina</taxon>
        <taxon>Agaricomycetes</taxon>
        <taxon>Agaricomycetidae</taxon>
        <taxon>Agaricales</taxon>
        <taxon>Pleurotineae</taxon>
        <taxon>Pterulaceae</taxon>
        <taxon>Pterulicium</taxon>
    </lineage>
</organism>
<keyword evidence="2" id="KW-0963">Cytoplasm</keyword>
<evidence type="ECO:0000256" key="1">
    <source>
        <dbReference type="ARBA" id="ARBA00004496"/>
    </source>
</evidence>
<dbReference type="InterPro" id="IPR011990">
    <property type="entry name" value="TPR-like_helical_dom_sf"/>
</dbReference>
<comment type="subcellular location">
    <subcellularLocation>
        <location evidence="1">Cytoplasm</location>
    </subcellularLocation>
</comment>
<name>A0A5C3QDY2_9AGAR</name>
<proteinExistence type="predicted"/>
<dbReference type="OrthoDB" id="771227at2759"/>